<protein>
    <submittedName>
        <fullName evidence="3">Amidohydrolase</fullName>
    </submittedName>
</protein>
<evidence type="ECO:0000313" key="3">
    <source>
        <dbReference type="EMBL" id="QPH55240.1"/>
    </source>
</evidence>
<dbReference type="Pfam" id="PF04909">
    <property type="entry name" value="Amidohydro_2"/>
    <property type="match status" value="1"/>
</dbReference>
<dbReference type="InterPro" id="IPR032465">
    <property type="entry name" value="ACMSD"/>
</dbReference>
<accession>A0A7S9LUH9</accession>
<dbReference type="AlphaFoldDB" id="A0A7S9LUH9"/>
<proteinExistence type="predicted"/>
<dbReference type="InterPro" id="IPR006680">
    <property type="entry name" value="Amidohydro-rel"/>
</dbReference>
<evidence type="ECO:0000259" key="2">
    <source>
        <dbReference type="Pfam" id="PF04909"/>
    </source>
</evidence>
<sequence>MSRRITNCHIHLFTLEHTPDRYPVSWLPKGVRNWLARTRTGHRITKSSLRGVGRLIGDDSLVRLSRFIATGGLETQKDMLRHVQRYYPSGTRFVVLPMDMSQMGAGDVCKDLGAQHDELAALARDPEGGGAVIPFAAVDPRNPEHFSELRRCVEEYGFRGVKLYPPLGFDPSDRRLMEKVYPYCIEHDLPVLSHCSRGGVRGARLDKWSANLLARPQAFKPVLESFPDLRVCLAHFGGGAAWEEYVKVGLDPADPEARKENFLASLLDMLRAEDAPGVRTYPGLYTDISYTSFNYEDYIPVLSVFLQDRRIRDRVLFGSDFYMTEQEELPERSLSMRLRFALGEEAFWQIAHENPKRWLGEMPAEDAPEAAVRVPEPQGA</sequence>
<dbReference type="GO" id="GO:0016831">
    <property type="term" value="F:carboxy-lyase activity"/>
    <property type="evidence" value="ECO:0007669"/>
    <property type="project" value="InterPro"/>
</dbReference>
<dbReference type="GO" id="GO:0016787">
    <property type="term" value="F:hydrolase activity"/>
    <property type="evidence" value="ECO:0007669"/>
    <property type="project" value="UniProtKB-KW"/>
</dbReference>
<dbReference type="Proteomes" id="UP000594800">
    <property type="component" value="Chromosome"/>
</dbReference>
<organism evidence="3 4">
    <name type="scientific">Pontivivens ytuae</name>
    <dbReference type="NCBI Taxonomy" id="2789856"/>
    <lineage>
        <taxon>Bacteria</taxon>
        <taxon>Pseudomonadati</taxon>
        <taxon>Pseudomonadota</taxon>
        <taxon>Alphaproteobacteria</taxon>
        <taxon>Rhodobacterales</taxon>
        <taxon>Paracoccaceae</taxon>
        <taxon>Pontivivens</taxon>
    </lineage>
</organism>
<reference evidence="3 4" key="1">
    <citation type="submission" date="2020-11" db="EMBL/GenBank/DDBJ databases">
        <title>Description of Pontivivens ytuae sp. nov. isolated from deep sea sediment of Mariana Trench.</title>
        <authorList>
            <person name="Wang Z."/>
            <person name="Sun Q.-L."/>
            <person name="Xu X.-D."/>
            <person name="Tang Y.-Z."/>
            <person name="Zhang J."/>
        </authorList>
    </citation>
    <scope>NUCLEOTIDE SEQUENCE [LARGE SCALE GENOMIC DNA]</scope>
    <source>
        <strain evidence="3 4">MT2928</strain>
    </source>
</reference>
<keyword evidence="3" id="KW-0378">Hydrolase</keyword>
<evidence type="ECO:0000313" key="4">
    <source>
        <dbReference type="Proteomes" id="UP000594800"/>
    </source>
</evidence>
<feature type="domain" description="Amidohydrolase-related" evidence="2">
    <location>
        <begin position="8"/>
        <end position="360"/>
    </location>
</feature>
<dbReference type="RefSeq" id="WP_196104439.1">
    <property type="nucleotide sequence ID" value="NZ_CP064942.1"/>
</dbReference>
<dbReference type="SUPFAM" id="SSF51556">
    <property type="entry name" value="Metallo-dependent hydrolases"/>
    <property type="match status" value="1"/>
</dbReference>
<keyword evidence="1" id="KW-0456">Lyase</keyword>
<name>A0A7S9LUH9_9RHOB</name>
<dbReference type="GO" id="GO:0005737">
    <property type="term" value="C:cytoplasm"/>
    <property type="evidence" value="ECO:0007669"/>
    <property type="project" value="TreeGrafter"/>
</dbReference>
<gene>
    <name evidence="3" type="ORF">I0K15_05725</name>
</gene>
<evidence type="ECO:0000256" key="1">
    <source>
        <dbReference type="ARBA" id="ARBA00023239"/>
    </source>
</evidence>
<keyword evidence="4" id="KW-1185">Reference proteome</keyword>
<dbReference type="GO" id="GO:0019748">
    <property type="term" value="P:secondary metabolic process"/>
    <property type="evidence" value="ECO:0007669"/>
    <property type="project" value="TreeGrafter"/>
</dbReference>
<dbReference type="EMBL" id="CP064942">
    <property type="protein sequence ID" value="QPH55240.1"/>
    <property type="molecule type" value="Genomic_DNA"/>
</dbReference>
<dbReference type="KEGG" id="poz:I0K15_05725"/>
<dbReference type="PANTHER" id="PTHR21240">
    <property type="entry name" value="2-AMINO-3-CARBOXYLMUCONATE-6-SEMIALDEHYDE DECARBOXYLASE"/>
    <property type="match status" value="1"/>
</dbReference>
<dbReference type="PANTHER" id="PTHR21240:SF28">
    <property type="entry name" value="ISO-OROTATE DECARBOXYLASE (EUROFUNG)"/>
    <property type="match status" value="1"/>
</dbReference>
<dbReference type="InterPro" id="IPR032466">
    <property type="entry name" value="Metal_Hydrolase"/>
</dbReference>
<dbReference type="Gene3D" id="3.20.20.140">
    <property type="entry name" value="Metal-dependent hydrolases"/>
    <property type="match status" value="1"/>
</dbReference>